<reference evidence="1 2" key="1">
    <citation type="journal article" date="2021" name="Cell">
        <title>Tracing the genetic footprints of vertebrate landing in non-teleost ray-finned fishes.</title>
        <authorList>
            <person name="Bi X."/>
            <person name="Wang K."/>
            <person name="Yang L."/>
            <person name="Pan H."/>
            <person name="Jiang H."/>
            <person name="Wei Q."/>
            <person name="Fang M."/>
            <person name="Yu H."/>
            <person name="Zhu C."/>
            <person name="Cai Y."/>
            <person name="He Y."/>
            <person name="Gan X."/>
            <person name="Zeng H."/>
            <person name="Yu D."/>
            <person name="Zhu Y."/>
            <person name="Jiang H."/>
            <person name="Qiu Q."/>
            <person name="Yang H."/>
            <person name="Zhang Y.E."/>
            <person name="Wang W."/>
            <person name="Zhu M."/>
            <person name="He S."/>
            <person name="Zhang G."/>
        </authorList>
    </citation>
    <scope>NUCLEOTIDE SEQUENCE [LARGE SCALE GENOMIC DNA]</scope>
    <source>
        <strain evidence="1">Bchr_013</strain>
    </source>
</reference>
<evidence type="ECO:0000313" key="2">
    <source>
        <dbReference type="Proteomes" id="UP000886611"/>
    </source>
</evidence>
<organism evidence="1 2">
    <name type="scientific">Polypterus senegalus</name>
    <name type="common">Senegal bichir</name>
    <dbReference type="NCBI Taxonomy" id="55291"/>
    <lineage>
        <taxon>Eukaryota</taxon>
        <taxon>Metazoa</taxon>
        <taxon>Chordata</taxon>
        <taxon>Craniata</taxon>
        <taxon>Vertebrata</taxon>
        <taxon>Euteleostomi</taxon>
        <taxon>Actinopterygii</taxon>
        <taxon>Polypteriformes</taxon>
        <taxon>Polypteridae</taxon>
        <taxon>Polypterus</taxon>
    </lineage>
</organism>
<feature type="non-terminal residue" evidence="1">
    <location>
        <position position="262"/>
    </location>
</feature>
<dbReference type="PANTHER" id="PTHR23227">
    <property type="entry name" value="BUCENTAUR RELATED"/>
    <property type="match status" value="1"/>
</dbReference>
<dbReference type="InterPro" id="IPR027124">
    <property type="entry name" value="Swc5/CFDP1/2"/>
</dbReference>
<comment type="caution">
    <text evidence="1">The sequence shown here is derived from an EMBL/GenBank/DDBJ whole genome shotgun (WGS) entry which is preliminary data.</text>
</comment>
<accession>A0A8X8BTG8</accession>
<sequence length="262" mass="30056">MSLKIDTGDITMQVISCYAPQTNCSEADKEDFWESHDAHLRALGPKEYIVIGGDLNGHVGRDKNGYERFHGGQGYGSRNEDGESALDCAEMHDLAVANTFFEKKLSHLVTYSSGRRETQIDYFLTRRQHLKLVTDVKVTPSTNICPQHRLLVMDLKLDLGQRRQVRTTNEEKIKWWRMAKGRRDLTEALRSTTTATDDNSVAKTAMRLDPGGQRPRGRPKKRWMDRIKEDMKIVNAAPEDALDRAKWRQICRKADPAKRDKR</sequence>
<dbReference type="PANTHER" id="PTHR23227:SF67">
    <property type="entry name" value="CRANIOFACIAL DEVELOPMENT PROTEIN 2-LIKE"/>
    <property type="match status" value="1"/>
</dbReference>
<proteinExistence type="predicted"/>
<dbReference type="Proteomes" id="UP000886611">
    <property type="component" value="Unassembled WGS sequence"/>
</dbReference>
<gene>
    <name evidence="1" type="primary">Cfdp2_7</name>
    <name evidence="1" type="ORF">GTO96_0016509</name>
</gene>
<feature type="non-terminal residue" evidence="1">
    <location>
        <position position="1"/>
    </location>
</feature>
<name>A0A8X8BTG8_POLSE</name>
<protein>
    <submittedName>
        <fullName evidence="1">CFDP2 protein</fullName>
    </submittedName>
</protein>
<keyword evidence="2" id="KW-1185">Reference proteome</keyword>
<evidence type="ECO:0000313" key="1">
    <source>
        <dbReference type="EMBL" id="KAG2465927.1"/>
    </source>
</evidence>
<dbReference type="Gene3D" id="3.60.10.10">
    <property type="entry name" value="Endonuclease/exonuclease/phosphatase"/>
    <property type="match status" value="1"/>
</dbReference>
<dbReference type="InterPro" id="IPR036691">
    <property type="entry name" value="Endo/exonu/phosph_ase_sf"/>
</dbReference>
<dbReference type="AlphaFoldDB" id="A0A8X8BTG8"/>
<dbReference type="EMBL" id="JAATIS010001721">
    <property type="protein sequence ID" value="KAG2465927.1"/>
    <property type="molecule type" value="Genomic_DNA"/>
</dbReference>
<dbReference type="SUPFAM" id="SSF56219">
    <property type="entry name" value="DNase I-like"/>
    <property type="match status" value="1"/>
</dbReference>